<dbReference type="OrthoDB" id="426718at2759"/>
<dbReference type="AlphaFoldDB" id="A0A0D2C8H3"/>
<protein>
    <submittedName>
        <fullName evidence="1">Uncharacterized protein</fullName>
    </submittedName>
</protein>
<evidence type="ECO:0000313" key="1">
    <source>
        <dbReference type="EMBL" id="KIW26790.1"/>
    </source>
</evidence>
<dbReference type="RefSeq" id="XP_016247006.1">
    <property type="nucleotide sequence ID" value="XM_016393587.1"/>
</dbReference>
<organism evidence="1 2">
    <name type="scientific">Cladophialophora immunda</name>
    <dbReference type="NCBI Taxonomy" id="569365"/>
    <lineage>
        <taxon>Eukaryota</taxon>
        <taxon>Fungi</taxon>
        <taxon>Dikarya</taxon>
        <taxon>Ascomycota</taxon>
        <taxon>Pezizomycotina</taxon>
        <taxon>Eurotiomycetes</taxon>
        <taxon>Chaetothyriomycetidae</taxon>
        <taxon>Chaetothyriales</taxon>
        <taxon>Herpotrichiellaceae</taxon>
        <taxon>Cladophialophora</taxon>
    </lineage>
</organism>
<dbReference type="HOGENOM" id="CLU_1189801_0_0_1"/>
<dbReference type="VEuPathDB" id="FungiDB:PV07_06596"/>
<sequence>MLISKPHSRLLSVVTILVIVALRSLCGWRVDGSLIFQFGQRSDKSSTSNKPSNSKGWIYSGPKAEDKAVILAKVRGEDVDWVFDNLQDWKQAIYYMDDPREGVLHPPLNKGREAMAYLTFIIDHYDVLPAYMVFVHPHLQGWPAAWHTDSQNHNQINSIRSLRLKYLEDNAPEFSRNYQNGEVLVASSPTADKDWMAAGTQSLLEPYLGMHDFDMNGSNERAVEEVELSAIEA</sequence>
<reference evidence="1 2" key="1">
    <citation type="submission" date="2015-01" db="EMBL/GenBank/DDBJ databases">
        <title>The Genome Sequence of Cladophialophora immunda CBS83496.</title>
        <authorList>
            <consortium name="The Broad Institute Genomics Platform"/>
            <person name="Cuomo C."/>
            <person name="de Hoog S."/>
            <person name="Gorbushina A."/>
            <person name="Stielow B."/>
            <person name="Teixiera M."/>
            <person name="Abouelleil A."/>
            <person name="Chapman S.B."/>
            <person name="Priest M."/>
            <person name="Young S.K."/>
            <person name="Wortman J."/>
            <person name="Nusbaum C."/>
            <person name="Birren B."/>
        </authorList>
    </citation>
    <scope>NUCLEOTIDE SEQUENCE [LARGE SCALE GENOMIC DNA]</scope>
    <source>
        <strain evidence="1 2">CBS 83496</strain>
    </source>
</reference>
<keyword evidence="2" id="KW-1185">Reference proteome</keyword>
<name>A0A0D2C8H3_9EURO</name>
<dbReference type="Proteomes" id="UP000054466">
    <property type="component" value="Unassembled WGS sequence"/>
</dbReference>
<dbReference type="GeneID" id="27345790"/>
<proteinExistence type="predicted"/>
<dbReference type="InterPro" id="IPR021838">
    <property type="entry name" value="DUF3431"/>
</dbReference>
<dbReference type="EMBL" id="KN847043">
    <property type="protein sequence ID" value="KIW26790.1"/>
    <property type="molecule type" value="Genomic_DNA"/>
</dbReference>
<gene>
    <name evidence="1" type="ORF">PV07_06596</name>
</gene>
<dbReference type="PANTHER" id="PTHR37490">
    <property type="entry name" value="EXPRESSED PROTEIN"/>
    <property type="match status" value="1"/>
</dbReference>
<accession>A0A0D2C8H3</accession>
<dbReference type="Pfam" id="PF11913">
    <property type="entry name" value="DUF3431"/>
    <property type="match status" value="1"/>
</dbReference>
<dbReference type="PANTHER" id="PTHR37490:SF2">
    <property type="match status" value="1"/>
</dbReference>
<evidence type="ECO:0000313" key="2">
    <source>
        <dbReference type="Proteomes" id="UP000054466"/>
    </source>
</evidence>